<dbReference type="EMBL" id="BPLQ01009371">
    <property type="protein sequence ID" value="GIY43641.1"/>
    <property type="molecule type" value="Genomic_DNA"/>
</dbReference>
<dbReference type="AlphaFoldDB" id="A0AAV4TDU6"/>
<reference evidence="2 3" key="1">
    <citation type="submission" date="2021-06" db="EMBL/GenBank/DDBJ databases">
        <title>Caerostris darwini draft genome.</title>
        <authorList>
            <person name="Kono N."/>
            <person name="Arakawa K."/>
        </authorList>
    </citation>
    <scope>NUCLEOTIDE SEQUENCE [LARGE SCALE GENOMIC DNA]</scope>
</reference>
<name>A0AAV4TDU6_9ARAC</name>
<dbReference type="Gene3D" id="3.30.70.270">
    <property type="match status" value="2"/>
</dbReference>
<sequence length="125" mass="14199">MSQVLENCEDFAVQYLDDFAIYSNSWDDHLKHTDEVLKRVNDSNLTIKPSKCKLSQNHTKYLGHIEGSGSRTPAEVKIEAVLDFPMPTTKTQVRGFLGSAGYYEQYVKKIFGNYSPSNKSSEKKN</sequence>
<dbReference type="InterPro" id="IPR043502">
    <property type="entry name" value="DNA/RNA_pol_sf"/>
</dbReference>
<evidence type="ECO:0000313" key="3">
    <source>
        <dbReference type="Proteomes" id="UP001054837"/>
    </source>
</evidence>
<dbReference type="PANTHER" id="PTHR33064">
    <property type="entry name" value="POL PROTEIN"/>
    <property type="match status" value="1"/>
</dbReference>
<organism evidence="2 3">
    <name type="scientific">Caerostris darwini</name>
    <dbReference type="NCBI Taxonomy" id="1538125"/>
    <lineage>
        <taxon>Eukaryota</taxon>
        <taxon>Metazoa</taxon>
        <taxon>Ecdysozoa</taxon>
        <taxon>Arthropoda</taxon>
        <taxon>Chelicerata</taxon>
        <taxon>Arachnida</taxon>
        <taxon>Araneae</taxon>
        <taxon>Araneomorphae</taxon>
        <taxon>Entelegynae</taxon>
        <taxon>Araneoidea</taxon>
        <taxon>Araneidae</taxon>
        <taxon>Caerostris</taxon>
    </lineage>
</organism>
<proteinExistence type="predicted"/>
<dbReference type="Proteomes" id="UP001054837">
    <property type="component" value="Unassembled WGS sequence"/>
</dbReference>
<evidence type="ECO:0000313" key="2">
    <source>
        <dbReference type="EMBL" id="GIY43641.1"/>
    </source>
</evidence>
<dbReference type="InterPro" id="IPR051320">
    <property type="entry name" value="Viral_Replic_Matur_Polypro"/>
</dbReference>
<dbReference type="GO" id="GO:0071897">
    <property type="term" value="P:DNA biosynthetic process"/>
    <property type="evidence" value="ECO:0007669"/>
    <property type="project" value="UniProtKB-ARBA"/>
</dbReference>
<evidence type="ECO:0000259" key="1">
    <source>
        <dbReference type="Pfam" id="PF00078"/>
    </source>
</evidence>
<dbReference type="SUPFAM" id="SSF56672">
    <property type="entry name" value="DNA/RNA polymerases"/>
    <property type="match status" value="1"/>
</dbReference>
<dbReference type="InterPro" id="IPR043128">
    <property type="entry name" value="Rev_trsase/Diguanyl_cyclase"/>
</dbReference>
<comment type="caution">
    <text evidence="2">The sequence shown here is derived from an EMBL/GenBank/DDBJ whole genome shotgun (WGS) entry which is preliminary data.</text>
</comment>
<dbReference type="PANTHER" id="PTHR33064:SF29">
    <property type="entry name" value="PEPTIDASE A2 DOMAIN-CONTAINING PROTEIN-RELATED"/>
    <property type="match status" value="1"/>
</dbReference>
<protein>
    <submittedName>
        <fullName evidence="2">Transposon Ty3-I Gag-Pol polyprotein</fullName>
    </submittedName>
</protein>
<accession>A0AAV4TDU6</accession>
<feature type="domain" description="Reverse transcriptase" evidence="1">
    <location>
        <begin position="3"/>
        <end position="64"/>
    </location>
</feature>
<dbReference type="InterPro" id="IPR000477">
    <property type="entry name" value="RT_dom"/>
</dbReference>
<gene>
    <name evidence="2" type="primary">TY3B-I_541</name>
    <name evidence="2" type="ORF">CDAR_271141</name>
</gene>
<keyword evidence="3" id="KW-1185">Reference proteome</keyword>
<dbReference type="Pfam" id="PF00078">
    <property type="entry name" value="RVT_1"/>
    <property type="match status" value="1"/>
</dbReference>